<dbReference type="Pfam" id="PF00008">
    <property type="entry name" value="EGF"/>
    <property type="match status" value="12"/>
</dbReference>
<dbReference type="GO" id="GO:0051241">
    <property type="term" value="P:negative regulation of multicellular organismal process"/>
    <property type="evidence" value="ECO:0007669"/>
    <property type="project" value="UniProtKB-ARBA"/>
</dbReference>
<dbReference type="SUPFAM" id="SSF49899">
    <property type="entry name" value="Concanavalin A-like lectins/glucanases"/>
    <property type="match status" value="3"/>
</dbReference>
<dbReference type="GO" id="GO:0048812">
    <property type="term" value="P:neuron projection morphogenesis"/>
    <property type="evidence" value="ECO:0007669"/>
    <property type="project" value="UniProtKB-ARBA"/>
</dbReference>
<feature type="disulfide bond" evidence="18">
    <location>
        <begin position="281"/>
        <end position="290"/>
    </location>
</feature>
<dbReference type="FunFam" id="2.10.25.10:FF:000565">
    <property type="entry name" value="Predicted protein"/>
    <property type="match status" value="1"/>
</dbReference>
<gene>
    <name evidence="23" type="ORF">NDU88_012497</name>
</gene>
<keyword evidence="3" id="KW-0217">Developmental protein</keyword>
<dbReference type="PRINTS" id="PR00010">
    <property type="entry name" value="EGFBLOOD"/>
</dbReference>
<dbReference type="InterPro" id="IPR013320">
    <property type="entry name" value="ConA-like_dom_sf"/>
</dbReference>
<dbReference type="InterPro" id="IPR001881">
    <property type="entry name" value="EGF-like_Ca-bd_dom"/>
</dbReference>
<feature type="domain" description="EGF-like" evidence="22">
    <location>
        <begin position="466"/>
        <end position="508"/>
    </location>
</feature>
<dbReference type="Gene3D" id="2.60.120.200">
    <property type="match status" value="3"/>
</dbReference>
<dbReference type="FunFam" id="2.10.25.10:FF:000012">
    <property type="entry name" value="Delta-like protein"/>
    <property type="match status" value="1"/>
</dbReference>
<dbReference type="FunFam" id="2.10.25.10:FF:000230">
    <property type="entry name" value="Delta-like protein"/>
    <property type="match status" value="1"/>
</dbReference>
<dbReference type="GO" id="GO:0060562">
    <property type="term" value="P:epithelial tube morphogenesis"/>
    <property type="evidence" value="ECO:0007669"/>
    <property type="project" value="UniProtKB-ARBA"/>
</dbReference>
<evidence type="ECO:0000313" key="23">
    <source>
        <dbReference type="EMBL" id="KAJ1146217.1"/>
    </source>
</evidence>
<dbReference type="Gene3D" id="2.10.25.10">
    <property type="entry name" value="Laminin"/>
    <property type="match status" value="17"/>
</dbReference>
<keyword evidence="7 19" id="KW-0812">Transmembrane</keyword>
<evidence type="ECO:0000256" key="16">
    <source>
        <dbReference type="ARBA" id="ARBA00023273"/>
    </source>
</evidence>
<feature type="transmembrane region" description="Helical" evidence="19">
    <location>
        <begin position="1394"/>
        <end position="1423"/>
    </location>
</feature>
<dbReference type="GO" id="GO:0016324">
    <property type="term" value="C:apical plasma membrane"/>
    <property type="evidence" value="ECO:0007669"/>
    <property type="project" value="UniProtKB-SubCell"/>
</dbReference>
<evidence type="ECO:0000256" key="4">
    <source>
        <dbReference type="ARBA" id="ARBA00022475"/>
    </source>
</evidence>
<evidence type="ECO:0000259" key="22">
    <source>
        <dbReference type="PROSITE" id="PS50026"/>
    </source>
</evidence>
<feature type="domain" description="EGF-like" evidence="22">
    <location>
        <begin position="141"/>
        <end position="177"/>
    </location>
</feature>
<dbReference type="FunFam" id="2.10.25.10:FF:000575">
    <property type="entry name" value="Crumbs, isoform C"/>
    <property type="match status" value="1"/>
</dbReference>
<feature type="disulfide bond" evidence="18">
    <location>
        <begin position="764"/>
        <end position="773"/>
    </location>
</feature>
<feature type="domain" description="EGF-like" evidence="22">
    <location>
        <begin position="332"/>
        <end position="368"/>
    </location>
</feature>
<feature type="domain" description="EGF-like" evidence="22">
    <location>
        <begin position="958"/>
        <end position="994"/>
    </location>
</feature>
<feature type="disulfide bond" evidence="18">
    <location>
        <begin position="454"/>
        <end position="463"/>
    </location>
</feature>
<feature type="domain" description="EGF-like" evidence="22">
    <location>
        <begin position="510"/>
        <end position="550"/>
    </location>
</feature>
<dbReference type="GO" id="GO:0005509">
    <property type="term" value="F:calcium ion binding"/>
    <property type="evidence" value="ECO:0007669"/>
    <property type="project" value="InterPro"/>
</dbReference>
<dbReference type="CDD" id="cd00110">
    <property type="entry name" value="LamG"/>
    <property type="match status" value="3"/>
</dbReference>
<keyword evidence="4" id="KW-1003">Cell membrane</keyword>
<feature type="disulfide bond" evidence="18">
    <location>
        <begin position="1260"/>
        <end position="1269"/>
    </location>
</feature>
<dbReference type="PANTHER" id="PTHR12916">
    <property type="entry name" value="CYTOCHROME C OXIDASE POLYPEPTIDE VIC-2"/>
    <property type="match status" value="1"/>
</dbReference>
<accession>A0AAV7R0A9</accession>
<dbReference type="GO" id="GO:0048592">
    <property type="term" value="P:eye morphogenesis"/>
    <property type="evidence" value="ECO:0007669"/>
    <property type="project" value="UniProtKB-ARBA"/>
</dbReference>
<evidence type="ECO:0000256" key="17">
    <source>
        <dbReference type="ARBA" id="ARBA00060989"/>
    </source>
</evidence>
<dbReference type="InterPro" id="IPR009030">
    <property type="entry name" value="Growth_fac_rcpt_cys_sf"/>
</dbReference>
<dbReference type="GO" id="GO:0048871">
    <property type="term" value="P:multicellular organismal-level homeostasis"/>
    <property type="evidence" value="ECO:0007669"/>
    <property type="project" value="UniProtKB-ARBA"/>
</dbReference>
<dbReference type="Pfam" id="PF02210">
    <property type="entry name" value="Laminin_G_2"/>
    <property type="match status" value="3"/>
</dbReference>
<dbReference type="EMBL" id="JANPWB010000010">
    <property type="protein sequence ID" value="KAJ1146217.1"/>
    <property type="molecule type" value="Genomic_DNA"/>
</dbReference>
<name>A0AAV7R0A9_PLEWA</name>
<feature type="disulfide bond" evidence="18">
    <location>
        <begin position="1298"/>
        <end position="1307"/>
    </location>
</feature>
<dbReference type="GO" id="GO:0043005">
    <property type="term" value="C:neuron projection"/>
    <property type="evidence" value="ECO:0007669"/>
    <property type="project" value="UniProtKB-ARBA"/>
</dbReference>
<keyword evidence="6" id="KW-0597">Phosphoprotein</keyword>
<dbReference type="FunFam" id="2.10.25.10:FF:000282">
    <property type="entry name" value="Crumbs cell polarity complex component 2"/>
    <property type="match status" value="1"/>
</dbReference>
<keyword evidence="11" id="KW-0106">Calcium</keyword>
<comment type="caution">
    <text evidence="23">The sequence shown here is derived from an EMBL/GenBank/DDBJ whole genome shotgun (WGS) entry which is preliminary data.</text>
</comment>
<dbReference type="FunFam" id="2.10.25.10:FF:000039">
    <property type="entry name" value="Crumbs cell polarity complex component 1"/>
    <property type="match status" value="1"/>
</dbReference>
<dbReference type="FunFam" id="2.60.120.200:FF:000081">
    <property type="entry name" value="Crumbs 1, cell polarity complex component"/>
    <property type="match status" value="1"/>
</dbReference>
<feature type="domain" description="Laminin G" evidence="21">
    <location>
        <begin position="1020"/>
        <end position="1195"/>
    </location>
</feature>
<dbReference type="GO" id="GO:0080090">
    <property type="term" value="P:regulation of primary metabolic process"/>
    <property type="evidence" value="ECO:0007669"/>
    <property type="project" value="UniProtKB-ARBA"/>
</dbReference>
<feature type="domain" description="EGF-like" evidence="22">
    <location>
        <begin position="1312"/>
        <end position="1349"/>
    </location>
</feature>
<dbReference type="FunFam" id="2.10.25.10:FF:000117">
    <property type="entry name" value="Delta-like protein"/>
    <property type="match status" value="1"/>
</dbReference>
<dbReference type="GO" id="GO:0048598">
    <property type="term" value="P:embryonic morphogenesis"/>
    <property type="evidence" value="ECO:0007669"/>
    <property type="project" value="UniProtKB-ARBA"/>
</dbReference>
<evidence type="ECO:0000256" key="9">
    <source>
        <dbReference type="ARBA" id="ARBA00022737"/>
    </source>
</evidence>
<evidence type="ECO:0000256" key="6">
    <source>
        <dbReference type="ARBA" id="ARBA00022553"/>
    </source>
</evidence>
<dbReference type="FunFam" id="2.10.25.10:FF:000208">
    <property type="entry name" value="Crumbs 2, cell polarity complex component"/>
    <property type="match status" value="1"/>
</dbReference>
<dbReference type="FunFam" id="2.60.120.200:FF:000130">
    <property type="entry name" value="Crumbs 2, cell polarity complex component"/>
    <property type="match status" value="1"/>
</dbReference>
<keyword evidence="13 19" id="KW-0472">Membrane</keyword>
<dbReference type="SUPFAM" id="SSF57184">
    <property type="entry name" value="Growth factor receptor domain"/>
    <property type="match status" value="1"/>
</dbReference>
<comment type="caution">
    <text evidence="18">Lacks conserved residue(s) required for the propagation of feature annotation.</text>
</comment>
<dbReference type="GO" id="GO:0007154">
    <property type="term" value="P:cell communication"/>
    <property type="evidence" value="ECO:0007669"/>
    <property type="project" value="UniProtKB-ARBA"/>
</dbReference>
<dbReference type="InterPro" id="IPR013032">
    <property type="entry name" value="EGF-like_CS"/>
</dbReference>
<dbReference type="PANTHER" id="PTHR12916:SF14">
    <property type="entry name" value="CRUMBS 1, CELL POLARITY COMPLEX COMPONENT"/>
    <property type="match status" value="1"/>
</dbReference>
<dbReference type="GO" id="GO:0042063">
    <property type="term" value="P:gliogenesis"/>
    <property type="evidence" value="ECO:0007669"/>
    <property type="project" value="UniProtKB-ARBA"/>
</dbReference>
<feature type="chain" id="PRO_5043361529" evidence="20">
    <location>
        <begin position="30"/>
        <end position="1462"/>
    </location>
</feature>
<evidence type="ECO:0000256" key="3">
    <source>
        <dbReference type="ARBA" id="ARBA00022473"/>
    </source>
</evidence>
<dbReference type="GO" id="GO:0009792">
    <property type="term" value="P:embryo development ending in birth or egg hatching"/>
    <property type="evidence" value="ECO:0007669"/>
    <property type="project" value="UniProtKB-ARBA"/>
</dbReference>
<dbReference type="GO" id="GO:0051093">
    <property type="term" value="P:negative regulation of developmental process"/>
    <property type="evidence" value="ECO:0007669"/>
    <property type="project" value="UniProtKB-ARBA"/>
</dbReference>
<feature type="domain" description="EGF-like" evidence="22">
    <location>
        <begin position="179"/>
        <end position="215"/>
    </location>
</feature>
<feature type="domain" description="EGF-like" evidence="22">
    <location>
        <begin position="1197"/>
        <end position="1233"/>
    </location>
</feature>
<dbReference type="CDD" id="cd00054">
    <property type="entry name" value="EGF_CA"/>
    <property type="match status" value="16"/>
</dbReference>
<keyword evidence="8 20" id="KW-0732">Signal</keyword>
<dbReference type="FunFam" id="2.10.25.10:FF:000612">
    <property type="entry name" value="Crumbs 2, cell polarity complex component"/>
    <property type="match status" value="1"/>
</dbReference>
<dbReference type="SMART" id="SM00181">
    <property type="entry name" value="EGF"/>
    <property type="match status" value="19"/>
</dbReference>
<protein>
    <submittedName>
        <fullName evidence="23">Uncharacterized protein</fullName>
    </submittedName>
</protein>
<dbReference type="FunFam" id="2.10.25.10:FF:000123">
    <property type="entry name" value="Crumbs homolog 1 (Drosophila)"/>
    <property type="match status" value="1"/>
</dbReference>
<keyword evidence="5 18" id="KW-0245">EGF-like domain</keyword>
<feature type="disulfide bond" evidence="18">
    <location>
        <begin position="358"/>
        <end position="367"/>
    </location>
</feature>
<feature type="domain" description="EGF-like" evidence="22">
    <location>
        <begin position="1272"/>
        <end position="1308"/>
    </location>
</feature>
<dbReference type="PROSITE" id="PS00022">
    <property type="entry name" value="EGF_1"/>
    <property type="match status" value="15"/>
</dbReference>
<keyword evidence="16" id="KW-0966">Cell projection</keyword>
<dbReference type="GO" id="GO:0007435">
    <property type="term" value="P:salivary gland morphogenesis"/>
    <property type="evidence" value="ECO:0007669"/>
    <property type="project" value="UniProtKB-ARBA"/>
</dbReference>
<keyword evidence="12 19" id="KW-1133">Transmembrane helix</keyword>
<sequence length="1462" mass="160555">MDRPGVSTRRHRTALFLPLSLIFWGNVCSQVTSNCSSTPCQHGGTCEDSRDGYICTCPQEPLEYTGKNCEHLYNECLLTVCPNNETCTSILGILGHECICNCSTGTSECKCERPNTECVLSATGATCQCQKGFFGEDCQPQSSQCVDNPCQNNGTCINGVGNYTCACVPGFRGSHCEEDIDECASSPCQNGAICMDTVNEYNCFCVPGFQGYRCEIDINECASRPCINNGTCLNMMDHYECKCTLGYTGINCEIDINECQSDPCQNNATCSDHVGFYTCTCVPGYQGELCEVDIDECASQPCENGGRCLDRVYRYQCDCSDTGFTGDHCELDIPECASDPCLNNATCLEGVKNYSCACWPGYTGYHCAIDIDECANHPCENGALCFERSNQTSYGLLPEFQEEFSYLGAAGYICRCQPGFTGENCSVNIDECESQPCQNGGRCEDAVNKYLCHCALGYTGVECSTNIDDCESDPCENGALCADGIADYTCLCPYADDEGVLWGGKNCSVRLTGCQEHSCQNQATCLPTYEDGNHAHLCQCQAGFYDEVCSTPTTFSFSSGGYIIYDLSSKNRTKRELESERLSISLRFRTTLPDLLLLYQGDEEEFLFLEIYEGLLQATIKWNGAETCLQMNELRVDDGHWHQAEVTLNKVLRLALGHEGCNNGTCMKDQSVSHNKSIPDSFSRVYIGGLYEGSLLNNTMSQQNFTGCMEDLRMNSKTLLPQYLMGDTSYQMSLGCNRTEWCEPNPCFHEGRCIDLWTSFRCDCMRPYEGATCLQEYTEGTFNLDGQPSLVSFTIEENFGTNFSFSVFLRTLKPSGLLLQVGNDSTTVLSVFLENGRICIFTSPENNVTFPEIVADGRRHLLGMHFRDGMVAVSNQGRQQDLGQLDSVALAAGDHLYVGGNPDEERLELWGGYFKGCLQDLRLNNHRMEFFPLQIENYTLPGQHYFGKVRHLTESCVSDDTCKSEPCKNGGTCTVTWNDFSCSCTTKYTGKTCEELVWCENSPCPIATECLNVLGGYTCLANATFQETSVLEYTPKTPIEKDLTSISLSFRTRDDNAILLHAARGVDSIHISIENNFLLVNILSGNSIEGITFKSETPVSDALWHHLVLSMEDATAFSSGWFAHLDSVKNLSLQGSAGNLNFLQNKVSIFLAENFTGCLGHIDISGIHLPFVEDQSFPQRDQFVISSLGVVPLGCWGADVCLANPCSHNGKCQDLFNSFSCVCPPAWEGPQCESNVDDCKSSPCVQGHCVDLEGEYHCVCPPGYTGQNCETDVDDCQHQQCLNGGTCIDGINTYSCKCTSAFAGTHCQWAYPPDQCDKNFTCLNEGKCTSGIWGANCTCKAGFTGRNCEVNIDECNSSPCLNGGTCQDSINKYKCVCNGSFTGSRCEKGIPVGFFTFPLLGVAVPVACGSLLLLAIGVLFMVFTARKRRQSEGTYSPSQQEVAGARLEMDSVMKMPPEERLI</sequence>
<feature type="domain" description="EGF-like" evidence="22">
    <location>
        <begin position="738"/>
        <end position="774"/>
    </location>
</feature>
<dbReference type="GO" id="GO:0048638">
    <property type="term" value="P:regulation of developmental growth"/>
    <property type="evidence" value="ECO:0007669"/>
    <property type="project" value="UniProtKB-ARBA"/>
</dbReference>
<evidence type="ECO:0000256" key="13">
    <source>
        <dbReference type="ARBA" id="ARBA00023136"/>
    </source>
</evidence>
<dbReference type="InterPro" id="IPR000742">
    <property type="entry name" value="EGF"/>
</dbReference>
<feature type="signal peptide" evidence="20">
    <location>
        <begin position="1"/>
        <end position="29"/>
    </location>
</feature>
<dbReference type="InterPro" id="IPR001791">
    <property type="entry name" value="Laminin_G"/>
</dbReference>
<dbReference type="PROSITE" id="PS01187">
    <property type="entry name" value="EGF_CA"/>
    <property type="match status" value="6"/>
</dbReference>
<dbReference type="FunFam" id="2.10.25.10:FF:000391">
    <property type="entry name" value="Weary, isoform C"/>
    <property type="match status" value="1"/>
</dbReference>
<evidence type="ECO:0000256" key="20">
    <source>
        <dbReference type="SAM" id="SignalP"/>
    </source>
</evidence>
<comment type="subcellular location">
    <subcellularLocation>
        <location evidence="1">Apical cell membrane</location>
        <topology evidence="1">Single-pass type I membrane protein</topology>
    </subcellularLocation>
    <subcellularLocation>
        <location evidence="2">Cell projection</location>
    </subcellularLocation>
</comment>
<dbReference type="GO" id="GO:0060255">
    <property type="term" value="P:regulation of macromolecule metabolic process"/>
    <property type="evidence" value="ECO:0007669"/>
    <property type="project" value="UniProtKB-ARBA"/>
</dbReference>
<feature type="disulfide bond" evidence="18">
    <location>
        <begin position="1377"/>
        <end position="1386"/>
    </location>
</feature>
<dbReference type="GO" id="GO:0007163">
    <property type="term" value="P:establishment or maintenance of cell polarity"/>
    <property type="evidence" value="ECO:0007669"/>
    <property type="project" value="UniProtKB-ARBA"/>
</dbReference>
<dbReference type="GO" id="GO:0003002">
    <property type="term" value="P:regionalization"/>
    <property type="evidence" value="ECO:0007669"/>
    <property type="project" value="UniProtKB-ARBA"/>
</dbReference>
<dbReference type="FunFam" id="2.10.25.10:FF:000784">
    <property type="entry name" value="Uncharacterized protein"/>
    <property type="match status" value="1"/>
</dbReference>
<dbReference type="GO" id="GO:0005911">
    <property type="term" value="C:cell-cell junction"/>
    <property type="evidence" value="ECO:0007669"/>
    <property type="project" value="UniProtKB-ARBA"/>
</dbReference>
<evidence type="ECO:0000256" key="12">
    <source>
        <dbReference type="ARBA" id="ARBA00022989"/>
    </source>
</evidence>
<feature type="domain" description="EGF-like" evidence="22">
    <location>
        <begin position="255"/>
        <end position="291"/>
    </location>
</feature>
<dbReference type="PROSITE" id="PS01186">
    <property type="entry name" value="EGF_2"/>
    <property type="match status" value="12"/>
</dbReference>
<keyword evidence="14 18" id="KW-1015">Disulfide bond</keyword>
<evidence type="ECO:0000256" key="5">
    <source>
        <dbReference type="ARBA" id="ARBA00022536"/>
    </source>
</evidence>
<dbReference type="GO" id="GO:0002064">
    <property type="term" value="P:epithelial cell development"/>
    <property type="evidence" value="ECO:0007669"/>
    <property type="project" value="UniProtKB-ARBA"/>
</dbReference>
<dbReference type="InterPro" id="IPR000152">
    <property type="entry name" value="EGF-type_Asp/Asn_hydroxyl_site"/>
</dbReference>
<dbReference type="Pfam" id="PF12661">
    <property type="entry name" value="hEGF"/>
    <property type="match status" value="3"/>
</dbReference>
<evidence type="ECO:0000256" key="1">
    <source>
        <dbReference type="ARBA" id="ARBA00004247"/>
    </source>
</evidence>
<feature type="disulfide bond" evidence="18">
    <location>
        <begin position="1239"/>
        <end position="1249"/>
    </location>
</feature>
<dbReference type="FunFam" id="2.10.25.10:FF:000006">
    <property type="entry name" value="Versican core protein-like isoform 1"/>
    <property type="match status" value="1"/>
</dbReference>
<keyword evidence="10" id="KW-0221">Differentiation</keyword>
<dbReference type="SMART" id="SM00179">
    <property type="entry name" value="EGF_CA"/>
    <property type="match status" value="17"/>
</dbReference>
<feature type="disulfide bond" evidence="18">
    <location>
        <begin position="540"/>
        <end position="549"/>
    </location>
</feature>
<dbReference type="GO" id="GO:0009967">
    <property type="term" value="P:positive regulation of signal transduction"/>
    <property type="evidence" value="ECO:0007669"/>
    <property type="project" value="UniProtKB-ARBA"/>
</dbReference>
<feature type="disulfide bond" evidence="18">
    <location>
        <begin position="205"/>
        <end position="214"/>
    </location>
</feature>
<dbReference type="FunFam" id="2.10.25.10:FF:000080">
    <property type="entry name" value="Neurogenic locus notch 1"/>
    <property type="match status" value="1"/>
</dbReference>
<keyword evidence="9" id="KW-0677">Repeat</keyword>
<feature type="domain" description="EGF-like" evidence="22">
    <location>
        <begin position="370"/>
        <end position="426"/>
    </location>
</feature>
<evidence type="ECO:0000256" key="10">
    <source>
        <dbReference type="ARBA" id="ARBA00022782"/>
    </source>
</evidence>
<feature type="disulfide bond" evidence="18">
    <location>
        <begin position="243"/>
        <end position="252"/>
    </location>
</feature>
<evidence type="ECO:0000256" key="8">
    <source>
        <dbReference type="ARBA" id="ARBA00022729"/>
    </source>
</evidence>
<dbReference type="PROSITE" id="PS50025">
    <property type="entry name" value="LAM_G_DOMAIN"/>
    <property type="match status" value="3"/>
</dbReference>
<feature type="domain" description="Laminin G" evidence="21">
    <location>
        <begin position="780"/>
        <end position="956"/>
    </location>
</feature>
<feature type="disulfide bond" evidence="18">
    <location>
        <begin position="1223"/>
        <end position="1232"/>
    </location>
</feature>
<evidence type="ECO:0000256" key="2">
    <source>
        <dbReference type="ARBA" id="ARBA00004316"/>
    </source>
</evidence>
<comment type="similarity">
    <text evidence="17">Belongs to the Crumbs protein family.</text>
</comment>
<keyword evidence="24" id="KW-1185">Reference proteome</keyword>
<feature type="disulfide bond" evidence="18">
    <location>
        <begin position="984"/>
        <end position="993"/>
    </location>
</feature>
<evidence type="ECO:0000256" key="14">
    <source>
        <dbReference type="ARBA" id="ARBA00023157"/>
    </source>
</evidence>
<evidence type="ECO:0000256" key="11">
    <source>
        <dbReference type="ARBA" id="ARBA00022837"/>
    </source>
</evidence>
<dbReference type="PROSITE" id="PS00010">
    <property type="entry name" value="ASX_HYDROXYL"/>
    <property type="match status" value="13"/>
</dbReference>
<feature type="domain" description="EGF-like" evidence="22">
    <location>
        <begin position="31"/>
        <end position="70"/>
    </location>
</feature>
<evidence type="ECO:0000256" key="15">
    <source>
        <dbReference type="ARBA" id="ARBA00023180"/>
    </source>
</evidence>
<dbReference type="GO" id="GO:0032991">
    <property type="term" value="C:protein-containing complex"/>
    <property type="evidence" value="ECO:0007669"/>
    <property type="project" value="UniProtKB-ARBA"/>
</dbReference>
<evidence type="ECO:0000256" key="18">
    <source>
        <dbReference type="PROSITE-ProRule" id="PRU00076"/>
    </source>
</evidence>
<organism evidence="23 24">
    <name type="scientific">Pleurodeles waltl</name>
    <name type="common">Iberian ribbed newt</name>
    <dbReference type="NCBI Taxonomy" id="8319"/>
    <lineage>
        <taxon>Eukaryota</taxon>
        <taxon>Metazoa</taxon>
        <taxon>Chordata</taxon>
        <taxon>Craniata</taxon>
        <taxon>Vertebrata</taxon>
        <taxon>Euteleostomi</taxon>
        <taxon>Amphibia</taxon>
        <taxon>Batrachia</taxon>
        <taxon>Caudata</taxon>
        <taxon>Salamandroidea</taxon>
        <taxon>Salamandridae</taxon>
        <taxon>Pleurodelinae</taxon>
        <taxon>Pleurodeles</taxon>
    </lineage>
</organism>
<dbReference type="Proteomes" id="UP001066276">
    <property type="component" value="Chromosome 6"/>
</dbReference>
<reference evidence="23" key="1">
    <citation type="journal article" date="2022" name="bioRxiv">
        <title>Sequencing and chromosome-scale assembly of the giantPleurodeles waltlgenome.</title>
        <authorList>
            <person name="Brown T."/>
            <person name="Elewa A."/>
            <person name="Iarovenko S."/>
            <person name="Subramanian E."/>
            <person name="Araus A.J."/>
            <person name="Petzold A."/>
            <person name="Susuki M."/>
            <person name="Suzuki K.-i.T."/>
            <person name="Hayashi T."/>
            <person name="Toyoda A."/>
            <person name="Oliveira C."/>
            <person name="Osipova E."/>
            <person name="Leigh N.D."/>
            <person name="Simon A."/>
            <person name="Yun M.H."/>
        </authorList>
    </citation>
    <scope>NUCLEOTIDE SEQUENCE</scope>
    <source>
        <strain evidence="23">20211129_DDA</strain>
        <tissue evidence="23">Liver</tissue>
    </source>
</reference>
<dbReference type="PROSITE" id="PS50026">
    <property type="entry name" value="EGF_3"/>
    <property type="match status" value="18"/>
</dbReference>
<evidence type="ECO:0000256" key="19">
    <source>
        <dbReference type="SAM" id="Phobius"/>
    </source>
</evidence>
<keyword evidence="15" id="KW-0325">Glycoprotein</keyword>
<dbReference type="SUPFAM" id="SSF57196">
    <property type="entry name" value="EGF/Laminin"/>
    <property type="match status" value="13"/>
</dbReference>
<evidence type="ECO:0000256" key="7">
    <source>
        <dbReference type="ARBA" id="ARBA00022692"/>
    </source>
</evidence>
<feature type="domain" description="EGF-like" evidence="22">
    <location>
        <begin position="1235"/>
        <end position="1270"/>
    </location>
</feature>
<proteinExistence type="inferred from homology"/>
<dbReference type="GO" id="GO:0008593">
    <property type="term" value="P:regulation of Notch signaling pathway"/>
    <property type="evidence" value="ECO:0007669"/>
    <property type="project" value="UniProtKB-ARBA"/>
</dbReference>
<feature type="domain" description="EGF-like" evidence="22">
    <location>
        <begin position="217"/>
        <end position="253"/>
    </location>
</feature>
<feature type="domain" description="Laminin G" evidence="21">
    <location>
        <begin position="552"/>
        <end position="736"/>
    </location>
</feature>
<dbReference type="GO" id="GO:0051049">
    <property type="term" value="P:regulation of transport"/>
    <property type="evidence" value="ECO:0007669"/>
    <property type="project" value="UniProtKB-ARBA"/>
</dbReference>
<feature type="domain" description="EGF-like" evidence="22">
    <location>
        <begin position="293"/>
        <end position="330"/>
    </location>
</feature>
<dbReference type="GO" id="GO:0023052">
    <property type="term" value="P:signaling"/>
    <property type="evidence" value="ECO:0007669"/>
    <property type="project" value="UniProtKB-ARBA"/>
</dbReference>
<feature type="domain" description="EGF-like" evidence="22">
    <location>
        <begin position="1351"/>
        <end position="1387"/>
    </location>
</feature>
<feature type="domain" description="EGF-like" evidence="22">
    <location>
        <begin position="428"/>
        <end position="464"/>
    </location>
</feature>
<dbReference type="GO" id="GO:0061326">
    <property type="term" value="P:renal tubule development"/>
    <property type="evidence" value="ECO:0007669"/>
    <property type="project" value="UniProtKB-ARBA"/>
</dbReference>
<evidence type="ECO:0000259" key="21">
    <source>
        <dbReference type="PROSITE" id="PS50025"/>
    </source>
</evidence>
<evidence type="ECO:0000313" key="24">
    <source>
        <dbReference type="Proteomes" id="UP001066276"/>
    </source>
</evidence>
<feature type="disulfide bond" evidence="18">
    <location>
        <begin position="1339"/>
        <end position="1348"/>
    </location>
</feature>
<dbReference type="PRINTS" id="PR01983">
    <property type="entry name" value="NOTCH"/>
</dbReference>
<feature type="disulfide bond" evidence="18">
    <location>
        <begin position="167"/>
        <end position="176"/>
    </location>
</feature>
<dbReference type="SMART" id="SM00282">
    <property type="entry name" value="LamG"/>
    <property type="match status" value="3"/>
</dbReference>
<dbReference type="InterPro" id="IPR018097">
    <property type="entry name" value="EGF_Ca-bd_CS"/>
</dbReference>
<dbReference type="FunFam" id="2.10.25.10:FF:000004">
    <property type="entry name" value="Neurogenic locus notch 1"/>
    <property type="match status" value="1"/>
</dbReference>
<feature type="disulfide bond" evidence="18">
    <location>
        <begin position="416"/>
        <end position="425"/>
    </location>
</feature>